<keyword evidence="5" id="KW-0967">Endosome</keyword>
<sequence>MGSFSSGLARFHREDGMGLERNEEGEPFSGIAEVAIGEIANFAAYAFAPAILVTPLGALSIIIRLFHPAGFLFFAAIIMTAVFVLVFHVIPEHGQTHVMAYIAVCSLVGSLTVMSVKALGIALKLTLSGMNQLIYPQTWAFTMILVSCVVMQMNYLNKMLMCFWLAVSNLANINFDNPLRLQDWDRQNSTQIVTEMCGFVTILSGTFLLHKTKDLSDENISLWLFPSVPNTPQQKGRKNCPATRPLNICMIASSGDFEFHPSLTPRPIPLSRQPPQSGHAFVAAIPPSMAIGGPPRSHLDAPLPQPSVSLFSASGDKSRTRSWPVKFGCLEWSSEGYLKSGGLWVSGSHRRPPLRWSSGEASGLCRSRGWVRRNFLSSSASFGGGFRSPANFLAAGILPQSFLFISSGADSLVLSFGAAVTLMHREKKKER</sequence>
<dbReference type="InterPro" id="IPR008521">
    <property type="entry name" value="Mg_trans_NIPA"/>
</dbReference>
<dbReference type="PANTHER" id="PTHR12570:SF91">
    <property type="entry name" value="MAGNESIUM TRANSPORTER-RELATED"/>
    <property type="match status" value="1"/>
</dbReference>
<dbReference type="EMBL" id="JAKOGI010000160">
    <property type="protein sequence ID" value="KAJ8441597.1"/>
    <property type="molecule type" value="Genomic_DNA"/>
</dbReference>
<comment type="function">
    <text evidence="5">Acts as a Mg(2+) transporter. Can also transport other divalent cations such as Fe(2+), Sr(2+), Ba(2+), Mn(2+) and Co(2+) but to a much less extent than Mg(2+).</text>
</comment>
<dbReference type="PANTHER" id="PTHR12570">
    <property type="match status" value="1"/>
</dbReference>
<dbReference type="GO" id="GO:0005886">
    <property type="term" value="C:plasma membrane"/>
    <property type="evidence" value="ECO:0007669"/>
    <property type="project" value="UniProtKB-SubCell"/>
</dbReference>
<proteinExistence type="inferred from homology"/>
<name>A0A9Q1QGS2_9CARY</name>
<feature type="transmembrane region" description="Helical" evidence="5">
    <location>
        <begin position="98"/>
        <end position="121"/>
    </location>
</feature>
<comment type="caution">
    <text evidence="6">The sequence shown here is derived from an EMBL/GenBank/DDBJ whole genome shotgun (WGS) entry which is preliminary data.</text>
</comment>
<feature type="transmembrane region" description="Helical" evidence="5">
    <location>
        <begin position="42"/>
        <end position="63"/>
    </location>
</feature>
<dbReference type="GO" id="GO:0005769">
    <property type="term" value="C:early endosome"/>
    <property type="evidence" value="ECO:0007669"/>
    <property type="project" value="UniProtKB-SubCell"/>
</dbReference>
<comment type="caution">
    <text evidence="5">Lacks conserved residue(s) required for the propagation of feature annotation.</text>
</comment>
<evidence type="ECO:0000256" key="5">
    <source>
        <dbReference type="RuleBase" id="RU363078"/>
    </source>
</evidence>
<evidence type="ECO:0000256" key="1">
    <source>
        <dbReference type="ARBA" id="ARBA00004141"/>
    </source>
</evidence>
<evidence type="ECO:0000313" key="7">
    <source>
        <dbReference type="Proteomes" id="UP001153076"/>
    </source>
</evidence>
<evidence type="ECO:0000313" key="6">
    <source>
        <dbReference type="EMBL" id="KAJ8441597.1"/>
    </source>
</evidence>
<comment type="subcellular location">
    <subcellularLocation>
        <location evidence="5">Cell membrane</location>
        <topology evidence="5">Multi-pass membrane protein</topology>
    </subcellularLocation>
    <subcellularLocation>
        <location evidence="5">Early endosome</location>
    </subcellularLocation>
    <subcellularLocation>
        <location evidence="1">Membrane</location>
        <topology evidence="1">Multi-pass membrane protein</topology>
    </subcellularLocation>
</comment>
<keyword evidence="3 5" id="KW-1133">Transmembrane helix</keyword>
<protein>
    <recommendedName>
        <fullName evidence="5">Probable magnesium transporter</fullName>
    </recommendedName>
</protein>
<keyword evidence="5" id="KW-0460">Magnesium</keyword>
<dbReference type="OrthoDB" id="6428174at2759"/>
<keyword evidence="5" id="KW-0406">Ion transport</keyword>
<evidence type="ECO:0000256" key="4">
    <source>
        <dbReference type="ARBA" id="ARBA00023136"/>
    </source>
</evidence>
<comment type="subunit">
    <text evidence="5">Homodimer.</text>
</comment>
<feature type="transmembrane region" description="Helical" evidence="5">
    <location>
        <begin position="133"/>
        <end position="151"/>
    </location>
</feature>
<dbReference type="Pfam" id="PF05653">
    <property type="entry name" value="Mg_trans_NIPA"/>
    <property type="match status" value="2"/>
</dbReference>
<keyword evidence="4 5" id="KW-0472">Membrane</keyword>
<keyword evidence="5" id="KW-1003">Cell membrane</keyword>
<keyword evidence="7" id="KW-1185">Reference proteome</keyword>
<gene>
    <name evidence="6" type="ORF">Cgig2_023750</name>
</gene>
<keyword evidence="5" id="KW-0813">Transport</keyword>
<dbReference type="AlphaFoldDB" id="A0A9Q1QGS2"/>
<reference evidence="6" key="1">
    <citation type="submission" date="2022-04" db="EMBL/GenBank/DDBJ databases">
        <title>Carnegiea gigantea Genome sequencing and assembly v2.</title>
        <authorList>
            <person name="Copetti D."/>
            <person name="Sanderson M.J."/>
            <person name="Burquez A."/>
            <person name="Wojciechowski M.F."/>
        </authorList>
    </citation>
    <scope>NUCLEOTIDE SEQUENCE</scope>
    <source>
        <strain evidence="6">SGP5-SGP5p</strain>
        <tissue evidence="6">Aerial part</tissue>
    </source>
</reference>
<organism evidence="6 7">
    <name type="scientific">Carnegiea gigantea</name>
    <dbReference type="NCBI Taxonomy" id="171969"/>
    <lineage>
        <taxon>Eukaryota</taxon>
        <taxon>Viridiplantae</taxon>
        <taxon>Streptophyta</taxon>
        <taxon>Embryophyta</taxon>
        <taxon>Tracheophyta</taxon>
        <taxon>Spermatophyta</taxon>
        <taxon>Magnoliopsida</taxon>
        <taxon>eudicotyledons</taxon>
        <taxon>Gunneridae</taxon>
        <taxon>Pentapetalae</taxon>
        <taxon>Caryophyllales</taxon>
        <taxon>Cactineae</taxon>
        <taxon>Cactaceae</taxon>
        <taxon>Cactoideae</taxon>
        <taxon>Echinocereeae</taxon>
        <taxon>Carnegiea</taxon>
    </lineage>
</organism>
<accession>A0A9Q1QGS2</accession>
<feature type="transmembrane region" description="Helical" evidence="5">
    <location>
        <begin position="69"/>
        <end position="91"/>
    </location>
</feature>
<dbReference type="GO" id="GO:0015095">
    <property type="term" value="F:magnesium ion transmembrane transporter activity"/>
    <property type="evidence" value="ECO:0007669"/>
    <property type="project" value="UniProtKB-UniRule"/>
</dbReference>
<keyword evidence="2 5" id="KW-0812">Transmembrane</keyword>
<evidence type="ECO:0000256" key="3">
    <source>
        <dbReference type="ARBA" id="ARBA00022989"/>
    </source>
</evidence>
<comment type="similarity">
    <text evidence="5">Belongs to the NIPA (TC 2.A.7) family.</text>
</comment>
<evidence type="ECO:0000256" key="2">
    <source>
        <dbReference type="ARBA" id="ARBA00022692"/>
    </source>
</evidence>
<dbReference type="Proteomes" id="UP001153076">
    <property type="component" value="Unassembled WGS sequence"/>
</dbReference>